<dbReference type="InterPro" id="IPR006195">
    <property type="entry name" value="aa-tRNA-synth_II"/>
</dbReference>
<dbReference type="PROSITE" id="PS50862">
    <property type="entry name" value="AA_TRNA_LIGASE_II"/>
    <property type="match status" value="1"/>
</dbReference>
<gene>
    <name evidence="8 11" type="primary">lysS</name>
    <name evidence="11" type="ORF">L21SP4_01816</name>
</gene>
<dbReference type="InterPro" id="IPR044136">
    <property type="entry name" value="Lys-tRNA-ligase_II_N"/>
</dbReference>
<proteinExistence type="inferred from homology"/>
<keyword evidence="12" id="KW-1185">Reference proteome</keyword>
<keyword evidence="2 8" id="KW-0436">Ligase</keyword>
<accession>A0A0G3EFD9</accession>
<dbReference type="GO" id="GO:0005524">
    <property type="term" value="F:ATP binding"/>
    <property type="evidence" value="ECO:0007669"/>
    <property type="project" value="UniProtKB-UniRule"/>
</dbReference>
<dbReference type="Pfam" id="PF00152">
    <property type="entry name" value="tRNA-synt_2"/>
    <property type="match status" value="1"/>
</dbReference>
<comment type="subunit">
    <text evidence="8">Homodimer.</text>
</comment>
<keyword evidence="3 8" id="KW-0479">Metal-binding</keyword>
<dbReference type="PATRIC" id="fig|1609981.3.peg.1886"/>
<dbReference type="Gene3D" id="3.30.930.10">
    <property type="entry name" value="Bira Bifunctional Protein, Domain 2"/>
    <property type="match status" value="1"/>
</dbReference>
<evidence type="ECO:0000259" key="10">
    <source>
        <dbReference type="PROSITE" id="PS50862"/>
    </source>
</evidence>
<dbReference type="OrthoDB" id="9802326at2"/>
<keyword evidence="6 8" id="KW-0030">Aminoacyl-tRNA synthetase</keyword>
<dbReference type="KEGG" id="vbl:L21SP4_01816"/>
<dbReference type="GO" id="GO:0006430">
    <property type="term" value="P:lysyl-tRNA aminoacylation"/>
    <property type="evidence" value="ECO:0007669"/>
    <property type="project" value="UniProtKB-UniRule"/>
</dbReference>
<dbReference type="InterPro" id="IPR004364">
    <property type="entry name" value="Aa-tRNA-synt_II"/>
</dbReference>
<evidence type="ECO:0000256" key="8">
    <source>
        <dbReference type="HAMAP-Rule" id="MF_00252"/>
    </source>
</evidence>
<keyword evidence="5 8" id="KW-0067">ATP-binding</keyword>
<dbReference type="AlphaFoldDB" id="A0A0G3EFD9"/>
<feature type="binding site" evidence="8">
    <location>
        <position position="406"/>
    </location>
    <ligand>
        <name>Mg(2+)</name>
        <dbReference type="ChEBI" id="CHEBI:18420"/>
        <label>2</label>
    </ligand>
</feature>
<dbReference type="EC" id="6.1.1.6" evidence="8"/>
<comment type="cofactor">
    <cofactor evidence="8 9">
        <name>Mg(2+)</name>
        <dbReference type="ChEBI" id="CHEBI:18420"/>
    </cofactor>
    <text evidence="8 9">Binds 3 Mg(2+) ions per subunit.</text>
</comment>
<dbReference type="Proteomes" id="UP000035268">
    <property type="component" value="Chromosome"/>
</dbReference>
<comment type="subcellular location">
    <subcellularLocation>
        <location evidence="8">Cytoplasm</location>
    </subcellularLocation>
</comment>
<keyword evidence="4 8" id="KW-0547">Nucleotide-binding</keyword>
<comment type="catalytic activity">
    <reaction evidence="7 8 9">
        <text>tRNA(Lys) + L-lysine + ATP = L-lysyl-tRNA(Lys) + AMP + diphosphate</text>
        <dbReference type="Rhea" id="RHEA:20792"/>
        <dbReference type="Rhea" id="RHEA-COMP:9696"/>
        <dbReference type="Rhea" id="RHEA-COMP:9697"/>
        <dbReference type="ChEBI" id="CHEBI:30616"/>
        <dbReference type="ChEBI" id="CHEBI:32551"/>
        <dbReference type="ChEBI" id="CHEBI:33019"/>
        <dbReference type="ChEBI" id="CHEBI:78442"/>
        <dbReference type="ChEBI" id="CHEBI:78529"/>
        <dbReference type="ChEBI" id="CHEBI:456215"/>
        <dbReference type="EC" id="6.1.1.6"/>
    </reaction>
</comment>
<dbReference type="PANTHER" id="PTHR42918">
    <property type="entry name" value="LYSYL-TRNA SYNTHETASE"/>
    <property type="match status" value="1"/>
</dbReference>
<organism evidence="11 12">
    <name type="scientific">Kiritimatiella glycovorans</name>
    <dbReference type="NCBI Taxonomy" id="1307763"/>
    <lineage>
        <taxon>Bacteria</taxon>
        <taxon>Pseudomonadati</taxon>
        <taxon>Kiritimatiellota</taxon>
        <taxon>Kiritimatiellia</taxon>
        <taxon>Kiritimatiellales</taxon>
        <taxon>Kiritimatiellaceae</taxon>
        <taxon>Kiritimatiella</taxon>
    </lineage>
</organism>
<dbReference type="InterPro" id="IPR012340">
    <property type="entry name" value="NA-bd_OB-fold"/>
</dbReference>
<dbReference type="RefSeq" id="WP_052882323.1">
    <property type="nucleotide sequence ID" value="NZ_CP010904.1"/>
</dbReference>
<evidence type="ECO:0000256" key="3">
    <source>
        <dbReference type="ARBA" id="ARBA00022723"/>
    </source>
</evidence>
<evidence type="ECO:0000313" key="12">
    <source>
        <dbReference type="Proteomes" id="UP000035268"/>
    </source>
</evidence>
<dbReference type="EMBL" id="CP010904">
    <property type="protein sequence ID" value="AKJ65053.1"/>
    <property type="molecule type" value="Genomic_DNA"/>
</dbReference>
<dbReference type="PANTHER" id="PTHR42918:SF15">
    <property type="entry name" value="LYSINE--TRNA LIGASE, CHLOROPLASTIC_MITOCHONDRIAL"/>
    <property type="match status" value="1"/>
</dbReference>
<evidence type="ECO:0000256" key="6">
    <source>
        <dbReference type="ARBA" id="ARBA00023146"/>
    </source>
</evidence>
<protein>
    <recommendedName>
        <fullName evidence="8">Lysine--tRNA ligase</fullName>
        <ecNumber evidence="8">6.1.1.6</ecNumber>
    </recommendedName>
    <alternativeName>
        <fullName evidence="8">Lysyl-tRNA synthetase</fullName>
        <shortName evidence="8">LysRS</shortName>
    </alternativeName>
</protein>
<dbReference type="NCBIfam" id="TIGR00499">
    <property type="entry name" value="lysS_bact"/>
    <property type="match status" value="1"/>
</dbReference>
<dbReference type="InterPro" id="IPR018149">
    <property type="entry name" value="Lys-tRNA-synth_II_C"/>
</dbReference>
<dbReference type="GO" id="GO:0000287">
    <property type="term" value="F:magnesium ion binding"/>
    <property type="evidence" value="ECO:0007669"/>
    <property type="project" value="UniProtKB-UniRule"/>
</dbReference>
<evidence type="ECO:0000256" key="9">
    <source>
        <dbReference type="RuleBase" id="RU000336"/>
    </source>
</evidence>
<evidence type="ECO:0000256" key="4">
    <source>
        <dbReference type="ARBA" id="ARBA00022741"/>
    </source>
</evidence>
<evidence type="ECO:0000256" key="1">
    <source>
        <dbReference type="ARBA" id="ARBA00008226"/>
    </source>
</evidence>
<feature type="domain" description="Aminoacyl-transfer RNA synthetases class-II family profile" evidence="10">
    <location>
        <begin position="170"/>
        <end position="477"/>
    </location>
</feature>
<reference evidence="11 12" key="2">
    <citation type="journal article" date="2016" name="ISME J.">
        <title>Characterization of the first cultured representative of Verrucomicrobia subdivision 5 indicates the proposal of a novel phylum.</title>
        <authorList>
            <person name="Spring S."/>
            <person name="Bunk B."/>
            <person name="Sproer C."/>
            <person name="Schumann P."/>
            <person name="Rohde M."/>
            <person name="Tindall B.J."/>
            <person name="Klenk H.P."/>
        </authorList>
    </citation>
    <scope>NUCLEOTIDE SEQUENCE [LARGE SCALE GENOMIC DNA]</scope>
    <source>
        <strain evidence="11 12">L21-Fru-AB</strain>
    </source>
</reference>
<dbReference type="InterPro" id="IPR004365">
    <property type="entry name" value="NA-bd_OB_tRNA"/>
</dbReference>
<dbReference type="SUPFAM" id="SSF55681">
    <property type="entry name" value="Class II aaRS and biotin synthetases"/>
    <property type="match status" value="1"/>
</dbReference>
<name>A0A0G3EFD9_9BACT</name>
<dbReference type="HAMAP" id="MF_00252">
    <property type="entry name" value="Lys_tRNA_synth_class2"/>
    <property type="match status" value="1"/>
</dbReference>
<feature type="binding site" evidence="8">
    <location>
        <position position="406"/>
    </location>
    <ligand>
        <name>Mg(2+)</name>
        <dbReference type="ChEBI" id="CHEBI:18420"/>
        <label>1</label>
    </ligand>
</feature>
<comment type="similarity">
    <text evidence="1 8">Belongs to the class-II aminoacyl-tRNA synthetase family.</text>
</comment>
<dbReference type="InterPro" id="IPR045864">
    <property type="entry name" value="aa-tRNA-synth_II/BPL/LPL"/>
</dbReference>
<dbReference type="GO" id="GO:0000049">
    <property type="term" value="F:tRNA binding"/>
    <property type="evidence" value="ECO:0007669"/>
    <property type="project" value="TreeGrafter"/>
</dbReference>
<dbReference type="NCBIfam" id="NF001756">
    <property type="entry name" value="PRK00484.1"/>
    <property type="match status" value="1"/>
</dbReference>
<dbReference type="Pfam" id="PF01336">
    <property type="entry name" value="tRNA_anti-codon"/>
    <property type="match status" value="1"/>
</dbReference>
<dbReference type="Gene3D" id="2.40.50.140">
    <property type="entry name" value="Nucleic acid-binding proteins"/>
    <property type="match status" value="1"/>
</dbReference>
<dbReference type="STRING" id="1307763.L21SP4_01816"/>
<keyword evidence="8" id="KW-0648">Protein biosynthesis</keyword>
<keyword evidence="8 9" id="KW-0460">Magnesium</keyword>
<keyword evidence="8" id="KW-0963">Cytoplasm</keyword>
<dbReference type="SUPFAM" id="SSF50249">
    <property type="entry name" value="Nucleic acid-binding proteins"/>
    <property type="match status" value="1"/>
</dbReference>
<dbReference type="PRINTS" id="PR00982">
    <property type="entry name" value="TRNASYNTHLYS"/>
</dbReference>
<feature type="binding site" evidence="8">
    <location>
        <position position="399"/>
    </location>
    <ligand>
        <name>Mg(2+)</name>
        <dbReference type="ChEBI" id="CHEBI:18420"/>
        <label>1</label>
    </ligand>
</feature>
<dbReference type="GO" id="GO:0004824">
    <property type="term" value="F:lysine-tRNA ligase activity"/>
    <property type="evidence" value="ECO:0007669"/>
    <property type="project" value="UniProtKB-UniRule"/>
</dbReference>
<sequence>MTENDQAGNPDEYRAQREENMQRLKEAGYAPYGAGFERTDTLKGLAASFEEGRRVRAAGRLVTVRKMGKMAFAHLDDGSARLQLMVKRDGVGPDAFQAFKWLDLGDWIGVEGELCLTKTGEKTIRIDRWELLAKAFRTPPEKWHGLQDVETRYRRRYLDLMSNDDVRELFRKRTAMMDALRRMLRDRGYLEVETPMIQPLAGGAAARPFKTRYQALGADMYFRIAPELYLKRLIVGGLDRVFELNRNFRNEGLDRTHNPEFTALELYEAFGDRNTMQRLAQDLIAGVAEEIFGSLTTEWYGHEIDLTPPWREVTFESLLEEEIGGKALERPAEELRAEAEKRGIEVEPDWSVCKIAQEIYEHEIEPHLTAPTFVTRLPAELVPLAKPCDDDPRFVDVFELVIGGREIAPAYSELNDPAEQRRRFEAQAGGDPSKIDVDFLESLEYGMPPTGGMGIGIDRLFMLLTGSEAIRDVILFPQMRAK</sequence>
<evidence type="ECO:0000256" key="5">
    <source>
        <dbReference type="ARBA" id="ARBA00022840"/>
    </source>
</evidence>
<dbReference type="CDD" id="cd04322">
    <property type="entry name" value="LysRS_N"/>
    <property type="match status" value="1"/>
</dbReference>
<evidence type="ECO:0000256" key="7">
    <source>
        <dbReference type="ARBA" id="ARBA00048573"/>
    </source>
</evidence>
<evidence type="ECO:0000256" key="2">
    <source>
        <dbReference type="ARBA" id="ARBA00022598"/>
    </source>
</evidence>
<dbReference type="InterPro" id="IPR002313">
    <property type="entry name" value="Lys-tRNA-ligase_II"/>
</dbReference>
<reference evidence="12" key="1">
    <citation type="submission" date="2015-02" db="EMBL/GenBank/DDBJ databases">
        <title>Description and complete genome sequence of the first cultured representative of the subdivision 5 of the Verrucomicrobia phylum.</title>
        <authorList>
            <person name="Spring S."/>
            <person name="Bunk B."/>
            <person name="Sproer C."/>
            <person name="Klenk H.-P."/>
        </authorList>
    </citation>
    <scope>NUCLEOTIDE SEQUENCE [LARGE SCALE GENOMIC DNA]</scope>
    <source>
        <strain evidence="12">L21-Fru-AB</strain>
    </source>
</reference>
<dbReference type="GO" id="GO:0005829">
    <property type="term" value="C:cytosol"/>
    <property type="evidence" value="ECO:0007669"/>
    <property type="project" value="TreeGrafter"/>
</dbReference>
<evidence type="ECO:0000313" key="11">
    <source>
        <dbReference type="EMBL" id="AKJ65053.1"/>
    </source>
</evidence>